<organism evidence="4 5">
    <name type="scientific">Rhizomicrobium palustre</name>
    <dbReference type="NCBI Taxonomy" id="189966"/>
    <lineage>
        <taxon>Bacteria</taxon>
        <taxon>Pseudomonadati</taxon>
        <taxon>Pseudomonadota</taxon>
        <taxon>Alphaproteobacteria</taxon>
        <taxon>Micropepsales</taxon>
        <taxon>Micropepsaceae</taxon>
        <taxon>Rhizomicrobium</taxon>
    </lineage>
</organism>
<dbReference type="GO" id="GO:0016829">
    <property type="term" value="F:lyase activity"/>
    <property type="evidence" value="ECO:0007669"/>
    <property type="project" value="UniProtKB-KW"/>
</dbReference>
<dbReference type="PANTHER" id="PTHR43432">
    <property type="entry name" value="SLR0285 PROTEIN"/>
    <property type="match status" value="1"/>
</dbReference>
<dbReference type="PANTHER" id="PTHR43432:SF3">
    <property type="entry name" value="SLR0285 PROTEIN"/>
    <property type="match status" value="1"/>
</dbReference>
<protein>
    <submittedName>
        <fullName evidence="4">DNA repair photolyase</fullName>
    </submittedName>
</protein>
<keyword evidence="4" id="KW-0456">Lyase</keyword>
<keyword evidence="2" id="KW-0408">Iron</keyword>
<evidence type="ECO:0000313" key="5">
    <source>
        <dbReference type="Proteomes" id="UP000570514"/>
    </source>
</evidence>
<evidence type="ECO:0000256" key="2">
    <source>
        <dbReference type="ARBA" id="ARBA00023004"/>
    </source>
</evidence>
<accession>A0A846MUU6</accession>
<sequence length="418" mass="46889">MPTYTDLETHGDAHCLPGFKPLLVDDALIESLGLPYLVSAEVRAALATGSQRYKMLFDNNALQPSSTYLEEKVVVDQELEVHNYTNICPTNVFEITPSSGSCSISCQYCLVTDGNQCKPITVYTNYTEKLRASLERNKDKNVFYYFSPKTDAFSEPLLFSGISHDILRTFIEHNHRHPDTRIRLFICSKAGMKHVSVAHRGDTILSLAGQLAGRAQWNGSIGIMPSYLRNILEPHAGTIADRLEVMQHCQEMGLVSNSVLCQPLILPYLTPECVEDYISDLAGAGVINIKPEFLTAELANLSLIAQYINYYDPDRLAEFFQSYLMQENQTHLKQRSRMAPEKSICIEKLALIRDTAQRHGISISICNWVRRELMQEADWVNSIAKDTGSKANGYACLGYYVGFFGDNDDQSTVRVSAE</sequence>
<keyword evidence="1" id="KW-0479">Metal-binding</keyword>
<keyword evidence="5" id="KW-1185">Reference proteome</keyword>
<dbReference type="Proteomes" id="UP000570514">
    <property type="component" value="Unassembled WGS sequence"/>
</dbReference>
<comment type="caution">
    <text evidence="4">The sequence shown here is derived from an EMBL/GenBank/DDBJ whole genome shotgun (WGS) entry which is preliminary data.</text>
</comment>
<keyword evidence="3" id="KW-0411">Iron-sulfur</keyword>
<dbReference type="EMBL" id="JAASRM010000001">
    <property type="protein sequence ID" value="NIK87136.1"/>
    <property type="molecule type" value="Genomic_DNA"/>
</dbReference>
<gene>
    <name evidence="4" type="ORF">FHS83_000454</name>
</gene>
<dbReference type="RefSeq" id="WP_167080464.1">
    <property type="nucleotide sequence ID" value="NZ_BAAADC010000001.1"/>
</dbReference>
<reference evidence="4 5" key="1">
    <citation type="submission" date="2020-03" db="EMBL/GenBank/DDBJ databases">
        <title>Genomic Encyclopedia of Type Strains, Phase IV (KMG-IV): sequencing the most valuable type-strain genomes for metagenomic binning, comparative biology and taxonomic classification.</title>
        <authorList>
            <person name="Goeker M."/>
        </authorList>
    </citation>
    <scope>NUCLEOTIDE SEQUENCE [LARGE SCALE GENOMIC DNA]</scope>
    <source>
        <strain evidence="4 5">DSM 19867</strain>
    </source>
</reference>
<dbReference type="GO" id="GO:0051536">
    <property type="term" value="F:iron-sulfur cluster binding"/>
    <property type="evidence" value="ECO:0007669"/>
    <property type="project" value="UniProtKB-KW"/>
</dbReference>
<evidence type="ECO:0000313" key="4">
    <source>
        <dbReference type="EMBL" id="NIK87136.1"/>
    </source>
</evidence>
<dbReference type="InterPro" id="IPR040086">
    <property type="entry name" value="MJ0683-like"/>
</dbReference>
<proteinExistence type="predicted"/>
<name>A0A846MUU6_9PROT</name>
<evidence type="ECO:0000256" key="3">
    <source>
        <dbReference type="ARBA" id="ARBA00023014"/>
    </source>
</evidence>
<dbReference type="AlphaFoldDB" id="A0A846MUU6"/>
<evidence type="ECO:0000256" key="1">
    <source>
        <dbReference type="ARBA" id="ARBA00022723"/>
    </source>
</evidence>
<dbReference type="GO" id="GO:0046872">
    <property type="term" value="F:metal ion binding"/>
    <property type="evidence" value="ECO:0007669"/>
    <property type="project" value="UniProtKB-KW"/>
</dbReference>